<dbReference type="eggNOG" id="ENOG502Z7MI">
    <property type="taxonomic scope" value="Bacteria"/>
</dbReference>
<dbReference type="InterPro" id="IPR001119">
    <property type="entry name" value="SLH_dom"/>
</dbReference>
<dbReference type="PROSITE" id="PS51257">
    <property type="entry name" value="PROKAR_LIPOPROTEIN"/>
    <property type="match status" value="1"/>
</dbReference>
<dbReference type="PANTHER" id="PTHR33740:SF3">
    <property type="entry name" value="GPI-ANCHORED ADHESIN-LIKE PROTEIN"/>
    <property type="match status" value="1"/>
</dbReference>
<dbReference type="EMBL" id="BA000022">
    <property type="protein sequence ID" value="BAA17888.1"/>
    <property type="molecule type" value="Genomic_DNA"/>
</dbReference>
<evidence type="ECO:0000256" key="1">
    <source>
        <dbReference type="SAM" id="MobiDB-lite"/>
    </source>
</evidence>
<proteinExistence type="predicted"/>
<feature type="region of interest" description="Disordered" evidence="1">
    <location>
        <begin position="290"/>
        <end position="321"/>
    </location>
</feature>
<keyword evidence="5" id="KW-1185">Reference proteome</keyword>
<keyword evidence="2" id="KW-0732">Signal</keyword>
<feature type="domain" description="SLH" evidence="3">
    <location>
        <begin position="148"/>
        <end position="216"/>
    </location>
</feature>
<dbReference type="PROSITE" id="PS51272">
    <property type="entry name" value="SLH"/>
    <property type="match status" value="2"/>
</dbReference>
<dbReference type="PANTHER" id="PTHR33740">
    <property type="entry name" value="GPI-ANCHORED ADHESIN-LIKE PROTEIN"/>
    <property type="match status" value="1"/>
</dbReference>
<dbReference type="Pfam" id="PF00395">
    <property type="entry name" value="SLH"/>
    <property type="match status" value="1"/>
</dbReference>
<protein>
    <submittedName>
        <fullName evidence="4">Slr2000 protein</fullName>
    </submittedName>
</protein>
<dbReference type="STRING" id="1148.gene:10498757"/>
<dbReference type="Proteomes" id="UP000001425">
    <property type="component" value="Chromosome"/>
</dbReference>
<reference evidence="4 5" key="2">
    <citation type="journal article" date="1996" name="DNA Res.">
        <title>Sequence analysis of the genome of the unicellular cyanobacterium Synechocystis sp. strain PCC6803. II. Sequence determination of the entire genome and assignment of potential protein-coding regions.</title>
        <authorList>
            <person name="Kaneko T."/>
            <person name="Sato S."/>
            <person name="Kotani H."/>
            <person name="Tanaka A."/>
            <person name="Asamizu E."/>
            <person name="Nakamura Y."/>
            <person name="Miyajima N."/>
            <person name="Hirosawa M."/>
            <person name="Sugiura M."/>
            <person name="Sasamoto S."/>
            <person name="Kimura T."/>
            <person name="Hosouchi T."/>
            <person name="Matsuno A."/>
            <person name="Muraki A."/>
            <person name="Nakazaki N."/>
            <person name="Naruo K."/>
            <person name="Okumura S."/>
            <person name="Shimpo S."/>
            <person name="Takeuchi C."/>
            <person name="Wada T."/>
            <person name="Watanabe A."/>
            <person name="Yamada M."/>
            <person name="Yasuda M."/>
            <person name="Tabata S."/>
        </authorList>
    </citation>
    <scope>NUCLEOTIDE SEQUENCE [LARGE SCALE GENOMIC DNA]</scope>
    <source>
        <strain evidence="5">ATCC 27184 / PCC 6803 / Kazusa</strain>
    </source>
</reference>
<dbReference type="EnsemblBacteria" id="BAA17888">
    <property type="protein sequence ID" value="BAA17888"/>
    <property type="gene ID" value="BAA17888"/>
</dbReference>
<evidence type="ECO:0000256" key="2">
    <source>
        <dbReference type="SAM" id="SignalP"/>
    </source>
</evidence>
<feature type="compositionally biased region" description="Low complexity" evidence="1">
    <location>
        <begin position="37"/>
        <end position="62"/>
    </location>
</feature>
<accession>P73831</accession>
<feature type="domain" description="SLH" evidence="3">
    <location>
        <begin position="76"/>
        <end position="139"/>
    </location>
</feature>
<evidence type="ECO:0000313" key="5">
    <source>
        <dbReference type="Proteomes" id="UP000001425"/>
    </source>
</evidence>
<feature type="chain" id="PRO_5004161541" evidence="2">
    <location>
        <begin position="29"/>
        <end position="321"/>
    </location>
</feature>
<feature type="signal peptide" evidence="2">
    <location>
        <begin position="1"/>
        <end position="28"/>
    </location>
</feature>
<name>P73831_SYNY3</name>
<evidence type="ECO:0000259" key="3">
    <source>
        <dbReference type="PROSITE" id="PS51272"/>
    </source>
</evidence>
<dbReference type="PhylomeDB" id="P73831"/>
<feature type="region of interest" description="Disordered" evidence="1">
    <location>
        <begin position="34"/>
        <end position="82"/>
    </location>
</feature>
<gene>
    <name evidence="4" type="ordered locus">slr2000</name>
</gene>
<dbReference type="AlphaFoldDB" id="P73831"/>
<evidence type="ECO:0000313" key="4">
    <source>
        <dbReference type="EMBL" id="BAA17888.1"/>
    </source>
</evidence>
<dbReference type="KEGG" id="syn:slr2000"/>
<feature type="compositionally biased region" description="Low complexity" evidence="1">
    <location>
        <begin position="304"/>
        <end position="315"/>
    </location>
</feature>
<sequence>MAQKSSSFFPYLIAGLCALLGACSGNQALQDRFAANPSLGSSPSPTTTVSPTPTPETTEPDTPTTPEPTPTATFSTGTFSDLDKVGDRQREEIEDLAQLDIVQAKTSQEFAPQSNISRGEFARWLFQANNVFFANQPSKQIRPAPSNATPLFTDVPPTHPDFAQIQGLADAGLIPSSLTNDPTASQFRPDAPLTREDLVRWKVPLDQRRALPNASLENIKETWGFQDAAKINPNIWPALAADFQNGDQANLKRVFGYITIFQPQRPVTRGEAASALWFLGVQTDGLSAKDVINAPASPSPGVEPTVTPDTVNPDTQGNSPN</sequence>
<reference evidence="4 5" key="1">
    <citation type="journal article" date="1995" name="DNA Res.">
        <title>Sequence analysis of the genome of the unicellular cyanobacterium Synechocystis sp. strain PCC6803. I. Sequence features in the 1 Mb region from map positions 64% to 92% of the genome.</title>
        <authorList>
            <person name="Kaneko T."/>
            <person name="Tanaka A."/>
            <person name="Sato S."/>
            <person name="Kotani H."/>
            <person name="Sazuka T."/>
            <person name="Miyajima N."/>
            <person name="Sugiura M."/>
            <person name="Tabata S."/>
        </authorList>
    </citation>
    <scope>NUCLEOTIDE SEQUENCE [LARGE SCALE GENOMIC DNA]</scope>
    <source>
        <strain evidence="5">ATCC 27184 / PCC 6803 / Kazusa</strain>
    </source>
</reference>
<organism evidence="4 5">
    <name type="scientific">Synechocystis sp. (strain ATCC 27184 / PCC 6803 / Kazusa)</name>
    <dbReference type="NCBI Taxonomy" id="1111708"/>
    <lineage>
        <taxon>Bacteria</taxon>
        <taxon>Bacillati</taxon>
        <taxon>Cyanobacteriota</taxon>
        <taxon>Cyanophyceae</taxon>
        <taxon>Synechococcales</taxon>
        <taxon>Merismopediaceae</taxon>
        <taxon>Synechocystis</taxon>
    </lineage>
</organism>
<dbReference type="PIR" id="S75026">
    <property type="entry name" value="S75026"/>
</dbReference>
<dbReference type="InParanoid" id="P73831"/>
<dbReference type="PaxDb" id="1148-1652971"/>